<dbReference type="EMBL" id="BGPR01011331">
    <property type="protein sequence ID" value="GBN50778.1"/>
    <property type="molecule type" value="Genomic_DNA"/>
</dbReference>
<evidence type="ECO:0000313" key="2">
    <source>
        <dbReference type="Proteomes" id="UP000499080"/>
    </source>
</evidence>
<reference evidence="1 2" key="1">
    <citation type="journal article" date="2019" name="Sci. Rep.">
        <title>Orb-weaving spider Araneus ventricosus genome elucidates the spidroin gene catalogue.</title>
        <authorList>
            <person name="Kono N."/>
            <person name="Nakamura H."/>
            <person name="Ohtoshi R."/>
            <person name="Moran D.A.P."/>
            <person name="Shinohara A."/>
            <person name="Yoshida Y."/>
            <person name="Fujiwara M."/>
            <person name="Mori M."/>
            <person name="Tomita M."/>
            <person name="Arakawa K."/>
        </authorList>
    </citation>
    <scope>NUCLEOTIDE SEQUENCE [LARGE SCALE GENOMIC DNA]</scope>
</reference>
<dbReference type="AlphaFoldDB" id="A0A4Y2PFJ9"/>
<protein>
    <submittedName>
        <fullName evidence="1">Uncharacterized protein</fullName>
    </submittedName>
</protein>
<name>A0A4Y2PFJ9_ARAVE</name>
<sequence>MIETRSDKGLKMFWLLHMTSETVLRLQQNVKNQKFDHRKKKKLHGYESLDEAPPKEIQTKLLFFFILEVTINSFQERFDELNAIYEKKKWFFLSNIKKAKHDKILGMFNDLHLALSDGNHNDVDDFQIHQ</sequence>
<comment type="caution">
    <text evidence="1">The sequence shown here is derived from an EMBL/GenBank/DDBJ whole genome shotgun (WGS) entry which is preliminary data.</text>
</comment>
<gene>
    <name evidence="1" type="ORF">AVEN_36183_1</name>
</gene>
<organism evidence="1 2">
    <name type="scientific">Araneus ventricosus</name>
    <name type="common">Orbweaver spider</name>
    <name type="synonym">Epeira ventricosa</name>
    <dbReference type="NCBI Taxonomy" id="182803"/>
    <lineage>
        <taxon>Eukaryota</taxon>
        <taxon>Metazoa</taxon>
        <taxon>Ecdysozoa</taxon>
        <taxon>Arthropoda</taxon>
        <taxon>Chelicerata</taxon>
        <taxon>Arachnida</taxon>
        <taxon>Araneae</taxon>
        <taxon>Araneomorphae</taxon>
        <taxon>Entelegynae</taxon>
        <taxon>Araneoidea</taxon>
        <taxon>Araneidae</taxon>
        <taxon>Araneus</taxon>
    </lineage>
</organism>
<evidence type="ECO:0000313" key="1">
    <source>
        <dbReference type="EMBL" id="GBN50778.1"/>
    </source>
</evidence>
<dbReference type="Proteomes" id="UP000499080">
    <property type="component" value="Unassembled WGS sequence"/>
</dbReference>
<proteinExistence type="predicted"/>
<accession>A0A4Y2PFJ9</accession>
<keyword evidence="2" id="KW-1185">Reference proteome</keyword>